<evidence type="ECO:0000256" key="4">
    <source>
        <dbReference type="ARBA" id="ARBA00022692"/>
    </source>
</evidence>
<dbReference type="GO" id="GO:0055085">
    <property type="term" value="P:transmembrane transport"/>
    <property type="evidence" value="ECO:0007669"/>
    <property type="project" value="InterPro"/>
</dbReference>
<evidence type="ECO:0000256" key="6">
    <source>
        <dbReference type="ARBA" id="ARBA00023136"/>
    </source>
</evidence>
<dbReference type="PANTHER" id="PTHR30193">
    <property type="entry name" value="ABC TRANSPORTER PERMEASE PROTEIN"/>
    <property type="match status" value="1"/>
</dbReference>
<dbReference type="InterPro" id="IPR035906">
    <property type="entry name" value="MetI-like_sf"/>
</dbReference>
<evidence type="ECO:0000256" key="2">
    <source>
        <dbReference type="ARBA" id="ARBA00022448"/>
    </source>
</evidence>
<feature type="domain" description="ABC transmembrane type-1" evidence="8">
    <location>
        <begin position="58"/>
        <end position="272"/>
    </location>
</feature>
<evidence type="ECO:0000256" key="7">
    <source>
        <dbReference type="RuleBase" id="RU363032"/>
    </source>
</evidence>
<dbReference type="PANTHER" id="PTHR30193:SF37">
    <property type="entry name" value="INNER MEMBRANE ABC TRANSPORTER PERMEASE PROTEIN YCJO"/>
    <property type="match status" value="1"/>
</dbReference>
<dbReference type="PROSITE" id="PS50928">
    <property type="entry name" value="ABC_TM1"/>
    <property type="match status" value="1"/>
</dbReference>
<feature type="transmembrane region" description="Helical" evidence="7">
    <location>
        <begin position="7"/>
        <end position="26"/>
    </location>
</feature>
<feature type="transmembrane region" description="Helical" evidence="7">
    <location>
        <begin position="62"/>
        <end position="84"/>
    </location>
</feature>
<feature type="transmembrane region" description="Helical" evidence="7">
    <location>
        <begin position="96"/>
        <end position="116"/>
    </location>
</feature>
<keyword evidence="10" id="KW-1185">Reference proteome</keyword>
<comment type="caution">
    <text evidence="9">The sequence shown here is derived from an EMBL/GenBank/DDBJ whole genome shotgun (WGS) entry which is preliminary data.</text>
</comment>
<name>A0A7X2ZFN9_9BACL</name>
<organism evidence="9 10">
    <name type="scientific">Paenibacillus validus</name>
    <dbReference type="NCBI Taxonomy" id="44253"/>
    <lineage>
        <taxon>Bacteria</taxon>
        <taxon>Bacillati</taxon>
        <taxon>Bacillota</taxon>
        <taxon>Bacilli</taxon>
        <taxon>Bacillales</taxon>
        <taxon>Paenibacillaceae</taxon>
        <taxon>Paenibacillus</taxon>
    </lineage>
</organism>
<feature type="transmembrane region" description="Helical" evidence="7">
    <location>
        <begin position="195"/>
        <end position="213"/>
    </location>
</feature>
<evidence type="ECO:0000256" key="5">
    <source>
        <dbReference type="ARBA" id="ARBA00022989"/>
    </source>
</evidence>
<dbReference type="Gene3D" id="1.10.3720.10">
    <property type="entry name" value="MetI-like"/>
    <property type="match status" value="1"/>
</dbReference>
<evidence type="ECO:0000313" key="9">
    <source>
        <dbReference type="EMBL" id="MUG73968.1"/>
    </source>
</evidence>
<accession>A0A7X2ZFN9</accession>
<dbReference type="CDD" id="cd06261">
    <property type="entry name" value="TM_PBP2"/>
    <property type="match status" value="1"/>
</dbReference>
<keyword evidence="3" id="KW-1003">Cell membrane</keyword>
<dbReference type="SUPFAM" id="SSF161098">
    <property type="entry name" value="MetI-like"/>
    <property type="match status" value="1"/>
</dbReference>
<proteinExistence type="inferred from homology"/>
<evidence type="ECO:0000256" key="3">
    <source>
        <dbReference type="ARBA" id="ARBA00022475"/>
    </source>
</evidence>
<dbReference type="GO" id="GO:0005886">
    <property type="term" value="C:plasma membrane"/>
    <property type="evidence" value="ECO:0007669"/>
    <property type="project" value="UniProtKB-SubCell"/>
</dbReference>
<evidence type="ECO:0000313" key="10">
    <source>
        <dbReference type="Proteomes" id="UP000450917"/>
    </source>
</evidence>
<keyword evidence="6 7" id="KW-0472">Membrane</keyword>
<reference evidence="9 10" key="1">
    <citation type="submission" date="2019-11" db="EMBL/GenBank/DDBJ databases">
        <title>Draft genome sequences of five Paenibacillus species of dairy origin.</title>
        <authorList>
            <person name="Olajide A.M."/>
            <person name="Chen S."/>
            <person name="Lapointe G."/>
        </authorList>
    </citation>
    <scope>NUCLEOTIDE SEQUENCE [LARGE SCALE GENOMIC DNA]</scope>
    <source>
        <strain evidence="9 10">2CS3</strain>
    </source>
</reference>
<sequence length="282" mass="31318">MFVLPGLLLYLLFFVYPTINGLILSFTDWEGISPEWNWVGLANYEKMLFGDMIFKKAMVNNLKFMLCVVLFQTVFSLVLAILLLKNSKTNVFLRALYFFPTIISSISVAFIWGFVLNPNVGALNIMLGNIGLEALAQNWLGNPSIAMLSIAFVQIWAHTGQMLVIFVAGLQAIPGELYEAVYLDGANRWQAFKNITWPMVAPAATIVVAYTTIQSFKAFDLIFALTGGGPAFSTEILSTYIYHTAFQSSEFGYAATQSMAFMAIIALITFVQFKLLKGNRAA</sequence>
<keyword evidence="2 7" id="KW-0813">Transport</keyword>
<keyword evidence="5 7" id="KW-1133">Transmembrane helix</keyword>
<evidence type="ECO:0000256" key="1">
    <source>
        <dbReference type="ARBA" id="ARBA00004651"/>
    </source>
</evidence>
<comment type="subcellular location">
    <subcellularLocation>
        <location evidence="1 7">Cell membrane</location>
        <topology evidence="1 7">Multi-pass membrane protein</topology>
    </subcellularLocation>
</comment>
<dbReference type="InterPro" id="IPR051393">
    <property type="entry name" value="ABC_transporter_permease"/>
</dbReference>
<evidence type="ECO:0000259" key="8">
    <source>
        <dbReference type="PROSITE" id="PS50928"/>
    </source>
</evidence>
<gene>
    <name evidence="9" type="ORF">GNP93_25585</name>
</gene>
<feature type="transmembrane region" description="Helical" evidence="7">
    <location>
        <begin position="254"/>
        <end position="276"/>
    </location>
</feature>
<dbReference type="Pfam" id="PF00528">
    <property type="entry name" value="BPD_transp_1"/>
    <property type="match status" value="1"/>
</dbReference>
<keyword evidence="4 7" id="KW-0812">Transmembrane</keyword>
<dbReference type="InterPro" id="IPR000515">
    <property type="entry name" value="MetI-like"/>
</dbReference>
<dbReference type="Proteomes" id="UP000450917">
    <property type="component" value="Unassembled WGS sequence"/>
</dbReference>
<dbReference type="EMBL" id="WNZX01000038">
    <property type="protein sequence ID" value="MUG73968.1"/>
    <property type="molecule type" value="Genomic_DNA"/>
</dbReference>
<comment type="similarity">
    <text evidence="7">Belongs to the binding-protein-dependent transport system permease family.</text>
</comment>
<protein>
    <submittedName>
        <fullName evidence="9">ABC transporter permease subunit</fullName>
    </submittedName>
</protein>
<dbReference type="AlphaFoldDB" id="A0A7X2ZFN9"/>